<dbReference type="EMBL" id="MU251309">
    <property type="protein sequence ID" value="KAG9249443.1"/>
    <property type="molecule type" value="Genomic_DNA"/>
</dbReference>
<comment type="caution">
    <text evidence="1">The sequence shown here is derived from an EMBL/GenBank/DDBJ whole genome shotgun (WGS) entry which is preliminary data.</text>
</comment>
<organism evidence="1 2">
    <name type="scientific">Emericellopsis atlantica</name>
    <dbReference type="NCBI Taxonomy" id="2614577"/>
    <lineage>
        <taxon>Eukaryota</taxon>
        <taxon>Fungi</taxon>
        <taxon>Dikarya</taxon>
        <taxon>Ascomycota</taxon>
        <taxon>Pezizomycotina</taxon>
        <taxon>Sordariomycetes</taxon>
        <taxon>Hypocreomycetidae</taxon>
        <taxon>Hypocreales</taxon>
        <taxon>Bionectriaceae</taxon>
        <taxon>Emericellopsis</taxon>
    </lineage>
</organism>
<protein>
    <submittedName>
        <fullName evidence="1">Uncharacterized protein</fullName>
    </submittedName>
</protein>
<name>A0A9P7ZC37_9HYPO</name>
<reference evidence="1" key="1">
    <citation type="journal article" date="2021" name="IMA Fungus">
        <title>Genomic characterization of three marine fungi, including Emericellopsis atlantica sp. nov. with signatures of a generalist lifestyle and marine biomass degradation.</title>
        <authorList>
            <person name="Hagestad O.C."/>
            <person name="Hou L."/>
            <person name="Andersen J.H."/>
            <person name="Hansen E.H."/>
            <person name="Altermark B."/>
            <person name="Li C."/>
            <person name="Kuhnert E."/>
            <person name="Cox R.J."/>
            <person name="Crous P.W."/>
            <person name="Spatafora J.W."/>
            <person name="Lail K."/>
            <person name="Amirebrahimi M."/>
            <person name="Lipzen A."/>
            <person name="Pangilinan J."/>
            <person name="Andreopoulos W."/>
            <person name="Hayes R.D."/>
            <person name="Ng V."/>
            <person name="Grigoriev I.V."/>
            <person name="Jackson S.A."/>
            <person name="Sutton T.D.S."/>
            <person name="Dobson A.D.W."/>
            <person name="Rama T."/>
        </authorList>
    </citation>
    <scope>NUCLEOTIDE SEQUENCE</scope>
    <source>
        <strain evidence="1">TS7</strain>
    </source>
</reference>
<evidence type="ECO:0000313" key="2">
    <source>
        <dbReference type="Proteomes" id="UP000887229"/>
    </source>
</evidence>
<dbReference type="AlphaFoldDB" id="A0A9P7ZC37"/>
<dbReference type="GeneID" id="70291149"/>
<accession>A0A9P7ZC37</accession>
<keyword evidence="2" id="KW-1185">Reference proteome</keyword>
<dbReference type="RefSeq" id="XP_046113367.1">
    <property type="nucleotide sequence ID" value="XM_046260246.1"/>
</dbReference>
<dbReference type="Proteomes" id="UP000887229">
    <property type="component" value="Unassembled WGS sequence"/>
</dbReference>
<proteinExistence type="predicted"/>
<gene>
    <name evidence="1" type="ORF">F5Z01DRAFT_496230</name>
</gene>
<sequence>MNGPGHMECSHEAPYGVHSTRPFILTPHAISQIIRDIRAPNCLLNPPEKKRFLDTTGVNLEAFNQSHAEETNESLLGKLIGLVKESILMGAKDSTPVFSILLAAGIAIAFQRLAVDDDSKFDDWAAVHTNDTCLKLLKLNNEHPDTKSAEAAIPGGRHCVNGEGGGTVEMIDPRPESATQFGSLSSIFCDHPNLLDKPDCDSNRAWEDWEDWIAKLEHPRPTALRVSRP</sequence>
<evidence type="ECO:0000313" key="1">
    <source>
        <dbReference type="EMBL" id="KAG9249443.1"/>
    </source>
</evidence>